<protein>
    <submittedName>
        <fullName evidence="1">Uncharacterized protein</fullName>
    </submittedName>
</protein>
<dbReference type="Proteomes" id="UP001054252">
    <property type="component" value="Unassembled WGS sequence"/>
</dbReference>
<reference evidence="1 2" key="1">
    <citation type="journal article" date="2021" name="Commun. Biol.">
        <title>The genome of Shorea leprosula (Dipterocarpaceae) highlights the ecological relevance of drought in aseasonal tropical rainforests.</title>
        <authorList>
            <person name="Ng K.K.S."/>
            <person name="Kobayashi M.J."/>
            <person name="Fawcett J.A."/>
            <person name="Hatakeyama M."/>
            <person name="Paape T."/>
            <person name="Ng C.H."/>
            <person name="Ang C.C."/>
            <person name="Tnah L.H."/>
            <person name="Lee C.T."/>
            <person name="Nishiyama T."/>
            <person name="Sese J."/>
            <person name="O'Brien M.J."/>
            <person name="Copetti D."/>
            <person name="Mohd Noor M.I."/>
            <person name="Ong R.C."/>
            <person name="Putra M."/>
            <person name="Sireger I.Z."/>
            <person name="Indrioko S."/>
            <person name="Kosugi Y."/>
            <person name="Izuno A."/>
            <person name="Isagi Y."/>
            <person name="Lee S.L."/>
            <person name="Shimizu K.K."/>
        </authorList>
    </citation>
    <scope>NUCLEOTIDE SEQUENCE [LARGE SCALE GENOMIC DNA]</scope>
    <source>
        <strain evidence="1">214</strain>
    </source>
</reference>
<sequence length="61" mass="6825">MQTLEQANPPECQFKPPSGGCPSAVRCLSNCKKCLRGYAPRRWGCHFKPSTQSYECLCSRS</sequence>
<dbReference type="EMBL" id="BPVZ01000303">
    <property type="protein sequence ID" value="GKV49519.1"/>
    <property type="molecule type" value="Genomic_DNA"/>
</dbReference>
<comment type="caution">
    <text evidence="1">The sequence shown here is derived from an EMBL/GenBank/DDBJ whole genome shotgun (WGS) entry which is preliminary data.</text>
</comment>
<evidence type="ECO:0000313" key="1">
    <source>
        <dbReference type="EMBL" id="GKV49519.1"/>
    </source>
</evidence>
<gene>
    <name evidence="1" type="ORF">SLEP1_g56268</name>
</gene>
<keyword evidence="2" id="KW-1185">Reference proteome</keyword>
<organism evidence="1 2">
    <name type="scientific">Rubroshorea leprosula</name>
    <dbReference type="NCBI Taxonomy" id="152421"/>
    <lineage>
        <taxon>Eukaryota</taxon>
        <taxon>Viridiplantae</taxon>
        <taxon>Streptophyta</taxon>
        <taxon>Embryophyta</taxon>
        <taxon>Tracheophyta</taxon>
        <taxon>Spermatophyta</taxon>
        <taxon>Magnoliopsida</taxon>
        <taxon>eudicotyledons</taxon>
        <taxon>Gunneridae</taxon>
        <taxon>Pentapetalae</taxon>
        <taxon>rosids</taxon>
        <taxon>malvids</taxon>
        <taxon>Malvales</taxon>
        <taxon>Dipterocarpaceae</taxon>
        <taxon>Rubroshorea</taxon>
    </lineage>
</organism>
<accession>A0AAV5MJ29</accession>
<evidence type="ECO:0000313" key="2">
    <source>
        <dbReference type="Proteomes" id="UP001054252"/>
    </source>
</evidence>
<dbReference type="AlphaFoldDB" id="A0AAV5MJ29"/>
<proteinExistence type="predicted"/>
<name>A0AAV5MJ29_9ROSI</name>